<protein>
    <submittedName>
        <fullName evidence="2">Uncharacterized protein</fullName>
    </submittedName>
</protein>
<comment type="caution">
    <text evidence="2">The sequence shown here is derived from an EMBL/GenBank/DDBJ whole genome shotgun (WGS) entry which is preliminary data.</text>
</comment>
<accession>A0ABW3CNI6</accession>
<keyword evidence="3" id="KW-1185">Reference proteome</keyword>
<sequence length="128" mass="13745">MGQERQAPIPLDVLRAGTRGSGRGRLTGLGSSRRAPGPLRLAFAGRVSTEDQQDPTLSIPRQLNTCRAVLPEHAVIAAHFYDIESGRKDLASRGRGHGHERLVIPVPREGGIRTSLPKPNDPTGASTR</sequence>
<reference evidence="3" key="1">
    <citation type="journal article" date="2019" name="Int. J. Syst. Evol. Microbiol.">
        <title>The Global Catalogue of Microorganisms (GCM) 10K type strain sequencing project: providing services to taxonomists for standard genome sequencing and annotation.</title>
        <authorList>
            <consortium name="The Broad Institute Genomics Platform"/>
            <consortium name="The Broad Institute Genome Sequencing Center for Infectious Disease"/>
            <person name="Wu L."/>
            <person name="Ma J."/>
        </authorList>
    </citation>
    <scope>NUCLEOTIDE SEQUENCE [LARGE SCALE GENOMIC DNA]</scope>
    <source>
        <strain evidence="3">JCM 31696</strain>
    </source>
</reference>
<name>A0ABW3CNI6_9ACTN</name>
<evidence type="ECO:0000313" key="2">
    <source>
        <dbReference type="EMBL" id="MFD0855911.1"/>
    </source>
</evidence>
<feature type="region of interest" description="Disordered" evidence="1">
    <location>
        <begin position="106"/>
        <end position="128"/>
    </location>
</feature>
<evidence type="ECO:0000313" key="3">
    <source>
        <dbReference type="Proteomes" id="UP001597083"/>
    </source>
</evidence>
<proteinExistence type="predicted"/>
<dbReference type="Proteomes" id="UP001597083">
    <property type="component" value="Unassembled WGS sequence"/>
</dbReference>
<evidence type="ECO:0000256" key="1">
    <source>
        <dbReference type="SAM" id="MobiDB-lite"/>
    </source>
</evidence>
<feature type="region of interest" description="Disordered" evidence="1">
    <location>
        <begin position="15"/>
        <end position="37"/>
    </location>
</feature>
<dbReference type="EMBL" id="JBHTIR010003853">
    <property type="protein sequence ID" value="MFD0855911.1"/>
    <property type="molecule type" value="Genomic_DNA"/>
</dbReference>
<gene>
    <name evidence="2" type="ORF">ACFQ07_26975</name>
</gene>
<organism evidence="2 3">
    <name type="scientific">Actinomadura adrarensis</name>
    <dbReference type="NCBI Taxonomy" id="1819600"/>
    <lineage>
        <taxon>Bacteria</taxon>
        <taxon>Bacillati</taxon>
        <taxon>Actinomycetota</taxon>
        <taxon>Actinomycetes</taxon>
        <taxon>Streptosporangiales</taxon>
        <taxon>Thermomonosporaceae</taxon>
        <taxon>Actinomadura</taxon>
    </lineage>
</organism>